<feature type="compositionally biased region" description="Polar residues" evidence="1">
    <location>
        <begin position="147"/>
        <end position="157"/>
    </location>
</feature>
<keyword evidence="2" id="KW-0812">Transmembrane</keyword>
<organism evidence="4 5">
    <name type="scientific">Crassostrea virginica</name>
    <name type="common">Eastern oyster</name>
    <dbReference type="NCBI Taxonomy" id="6565"/>
    <lineage>
        <taxon>Eukaryota</taxon>
        <taxon>Metazoa</taxon>
        <taxon>Spiralia</taxon>
        <taxon>Lophotrochozoa</taxon>
        <taxon>Mollusca</taxon>
        <taxon>Bivalvia</taxon>
        <taxon>Autobranchia</taxon>
        <taxon>Pteriomorphia</taxon>
        <taxon>Ostreida</taxon>
        <taxon>Ostreoidea</taxon>
        <taxon>Ostreidae</taxon>
        <taxon>Crassostrea</taxon>
    </lineage>
</organism>
<dbReference type="RefSeq" id="XP_022338418.1">
    <property type="nucleotide sequence ID" value="XM_022482710.1"/>
</dbReference>
<feature type="compositionally biased region" description="Basic and acidic residues" evidence="1">
    <location>
        <begin position="267"/>
        <end position="279"/>
    </location>
</feature>
<protein>
    <submittedName>
        <fullName evidence="5">Cell death abnormality protein 1-like</fullName>
    </submittedName>
</protein>
<evidence type="ECO:0000256" key="3">
    <source>
        <dbReference type="SAM" id="SignalP"/>
    </source>
</evidence>
<reference evidence="5" key="1">
    <citation type="submission" date="2025-08" db="UniProtKB">
        <authorList>
            <consortium name="RefSeq"/>
        </authorList>
    </citation>
    <scope>IDENTIFICATION</scope>
    <source>
        <tissue evidence="5">Whole sample</tissue>
    </source>
</reference>
<feature type="transmembrane region" description="Helical" evidence="2">
    <location>
        <begin position="111"/>
        <end position="133"/>
    </location>
</feature>
<proteinExistence type="predicted"/>
<evidence type="ECO:0000256" key="2">
    <source>
        <dbReference type="SAM" id="Phobius"/>
    </source>
</evidence>
<accession>A0A8B8EG02</accession>
<evidence type="ECO:0000313" key="4">
    <source>
        <dbReference type="Proteomes" id="UP000694844"/>
    </source>
</evidence>
<evidence type="ECO:0000256" key="1">
    <source>
        <dbReference type="SAM" id="MobiDB-lite"/>
    </source>
</evidence>
<name>A0A8B8EG02_CRAVI</name>
<feature type="region of interest" description="Disordered" evidence="1">
    <location>
        <begin position="147"/>
        <end position="205"/>
    </location>
</feature>
<keyword evidence="2" id="KW-1133">Transmembrane helix</keyword>
<feature type="region of interest" description="Disordered" evidence="1">
    <location>
        <begin position="253"/>
        <end position="309"/>
    </location>
</feature>
<dbReference type="KEGG" id="cvn:111133965"/>
<keyword evidence="4" id="KW-1185">Reference proteome</keyword>
<keyword evidence="3" id="KW-0732">Signal</keyword>
<dbReference type="GeneID" id="111133965"/>
<feature type="chain" id="PRO_5034293896" evidence="3">
    <location>
        <begin position="24"/>
        <end position="309"/>
    </location>
</feature>
<dbReference type="AlphaFoldDB" id="A0A8B8EG02"/>
<gene>
    <name evidence="5" type="primary">LOC111133965</name>
</gene>
<sequence length="309" mass="35235">MMMYLHEHFKLLLLFDAFDVFLTTNLGICSISSDGNPIECCPDYRLVGNSCEECWPGSFGENCNKKCPKGFYGRRCLKNCSSCSPCDSIHGCTNTSSANITESERSEWSTILISSLGSCVVIVAICLALLLIIRRKRVSWIVTKNDSQNDESISKSPGNDHFKRQNEREKEKNEDCSCSKTSTTHAASEVDSPNDPQVLYNTYDHSDLDNEPYNILKLSFRDELANVEYHSSQNAPAPKKDSSVIFDVKNEKRTKKSNSNNARQLFKSREERKHQREILRQLTNFKPKTKDNSHKKQLRYSFAESSERI</sequence>
<feature type="signal peptide" evidence="3">
    <location>
        <begin position="1"/>
        <end position="23"/>
    </location>
</feature>
<feature type="compositionally biased region" description="Basic and acidic residues" evidence="1">
    <location>
        <begin position="158"/>
        <end position="177"/>
    </location>
</feature>
<evidence type="ECO:0000313" key="5">
    <source>
        <dbReference type="RefSeq" id="XP_022338418.1"/>
    </source>
</evidence>
<dbReference type="Proteomes" id="UP000694844">
    <property type="component" value="Chromosome 5"/>
</dbReference>
<keyword evidence="2" id="KW-0472">Membrane</keyword>
<dbReference type="Gene3D" id="2.170.300.10">
    <property type="entry name" value="Tie2 ligand-binding domain superfamily"/>
    <property type="match status" value="1"/>
</dbReference>